<sequence length="228" mass="26188">MRPNEAKHVQTILASLPSEAMNPCLNIGSSTAHFRTVEQPHVDLLVFRPLRERGVRILNIDMKEEEGVDLVGDVLDLAFQEQLRALHPRLVMCCNLLEHLVDPGAFADACASIVEPEGLLLVTGPYSYPYHLDPIDTLYRPAPDEIRRLFPDFTCLQEAVVSDSTYLDDLLSQHTLPELIRLLTRHVLSFPYLLLADFERFKARYHRYFWLFRPYSSTVVLLRRPAYG</sequence>
<evidence type="ECO:0000313" key="2">
    <source>
        <dbReference type="Proteomes" id="UP001058098"/>
    </source>
</evidence>
<dbReference type="GO" id="GO:0032259">
    <property type="term" value="P:methylation"/>
    <property type="evidence" value="ECO:0007669"/>
    <property type="project" value="UniProtKB-KW"/>
</dbReference>
<dbReference type="SUPFAM" id="SSF53335">
    <property type="entry name" value="S-adenosyl-L-methionine-dependent methyltransferases"/>
    <property type="match status" value="1"/>
</dbReference>
<organism evidence="1 2">
    <name type="scientific">Mesorhizobium onobrychidis</name>
    <dbReference type="NCBI Taxonomy" id="2775404"/>
    <lineage>
        <taxon>Bacteria</taxon>
        <taxon>Pseudomonadati</taxon>
        <taxon>Pseudomonadota</taxon>
        <taxon>Alphaproteobacteria</taxon>
        <taxon>Hyphomicrobiales</taxon>
        <taxon>Phyllobacteriaceae</taxon>
        <taxon>Mesorhizobium</taxon>
    </lineage>
</organism>
<dbReference type="Proteomes" id="UP001058098">
    <property type="component" value="Chromosome"/>
</dbReference>
<dbReference type="Gene3D" id="3.40.50.150">
    <property type="entry name" value="Vaccinia Virus protein VP39"/>
    <property type="match status" value="1"/>
</dbReference>
<dbReference type="InterPro" id="IPR029063">
    <property type="entry name" value="SAM-dependent_MTases_sf"/>
</dbReference>
<keyword evidence="1" id="KW-0489">Methyltransferase</keyword>
<proteinExistence type="predicted"/>
<dbReference type="GO" id="GO:0008168">
    <property type="term" value="F:methyltransferase activity"/>
    <property type="evidence" value="ECO:0007669"/>
    <property type="project" value="UniProtKB-KW"/>
</dbReference>
<gene>
    <name evidence="1" type="ORF">IHQ72_27675</name>
</gene>
<keyword evidence="2" id="KW-1185">Reference proteome</keyword>
<keyword evidence="1" id="KW-0808">Transferase</keyword>
<dbReference type="EMBL" id="CP062229">
    <property type="protein sequence ID" value="UVC14391.1"/>
    <property type="molecule type" value="Genomic_DNA"/>
</dbReference>
<protein>
    <submittedName>
        <fullName evidence="1">Methyltransferase type 11</fullName>
    </submittedName>
</protein>
<name>A0ABY5QT77_9HYPH</name>
<reference evidence="1" key="1">
    <citation type="submission" date="2020-09" db="EMBL/GenBank/DDBJ databases">
        <title>Rhizobia associated with sainfoin plants.</title>
        <authorList>
            <person name="Asharfi S."/>
            <person name="Kuzmanovic N."/>
            <person name="Bunk B."/>
            <person name="Sproeer C."/>
            <person name="Becker M."/>
            <person name="Thuenen T."/>
        </authorList>
    </citation>
    <scope>NUCLEOTIDE SEQUENCE</scope>
    <source>
        <strain evidence="1">OM4</strain>
    </source>
</reference>
<accession>A0ABY5QT77</accession>
<evidence type="ECO:0000313" key="1">
    <source>
        <dbReference type="EMBL" id="UVC14391.1"/>
    </source>
</evidence>
<dbReference type="RefSeq" id="WP_258118605.1">
    <property type="nucleotide sequence ID" value="NZ_CP062229.1"/>
</dbReference>